<dbReference type="Pfam" id="PF00581">
    <property type="entry name" value="Rhodanese"/>
    <property type="match status" value="1"/>
</dbReference>
<protein>
    <recommendedName>
        <fullName evidence="1">Rhodanese domain-containing protein</fullName>
    </recommendedName>
</protein>
<gene>
    <name evidence="2" type="ORF">CcaverHIS019_0700040</name>
</gene>
<accession>A0AA48L9L0</accession>
<evidence type="ECO:0000259" key="1">
    <source>
        <dbReference type="PROSITE" id="PS50206"/>
    </source>
</evidence>
<evidence type="ECO:0000313" key="3">
    <source>
        <dbReference type="Proteomes" id="UP001233271"/>
    </source>
</evidence>
<evidence type="ECO:0000313" key="2">
    <source>
        <dbReference type="EMBL" id="BEI94432.1"/>
    </source>
</evidence>
<reference evidence="2" key="1">
    <citation type="journal article" date="2023" name="BMC Genomics">
        <title>Chromosome-level genome assemblies of Cutaneotrichosporon spp. (Trichosporonales, Basidiomycota) reveal imbalanced evolution between nucleotide sequences and chromosome synteny.</title>
        <authorList>
            <person name="Kobayashi Y."/>
            <person name="Kayamori A."/>
            <person name="Aoki K."/>
            <person name="Shiwa Y."/>
            <person name="Matsutani M."/>
            <person name="Fujita N."/>
            <person name="Sugita T."/>
            <person name="Iwasaki W."/>
            <person name="Tanaka N."/>
            <person name="Takashima M."/>
        </authorList>
    </citation>
    <scope>NUCLEOTIDE SEQUENCE</scope>
    <source>
        <strain evidence="2">HIS019</strain>
    </source>
</reference>
<dbReference type="InterPro" id="IPR001763">
    <property type="entry name" value="Rhodanese-like_dom"/>
</dbReference>
<dbReference type="Gene3D" id="3.40.250.10">
    <property type="entry name" value="Rhodanese-like domain"/>
    <property type="match status" value="1"/>
</dbReference>
<dbReference type="Proteomes" id="UP001233271">
    <property type="component" value="Chromosome 7a"/>
</dbReference>
<dbReference type="EMBL" id="AP028218">
    <property type="protein sequence ID" value="BEI94432.1"/>
    <property type="molecule type" value="Genomic_DNA"/>
</dbReference>
<dbReference type="SMART" id="SM00450">
    <property type="entry name" value="RHOD"/>
    <property type="match status" value="1"/>
</dbReference>
<dbReference type="SUPFAM" id="SSF52821">
    <property type="entry name" value="Rhodanese/Cell cycle control phosphatase"/>
    <property type="match status" value="1"/>
</dbReference>
<dbReference type="RefSeq" id="XP_060459697.1">
    <property type="nucleotide sequence ID" value="XM_060603399.1"/>
</dbReference>
<sequence>MSWHAAFPQPKSTPAEITAQDLGALTGTPGVDYIVIDVRRTDIIGDADAARAMIPGALNLAAQTLYPTLPTAGLLLKNIPTVVFHCNSCKAGGRGQRSAAWYQDWLDAHGITSSKALVLQGGWKAWLEAFPDKVIKV</sequence>
<dbReference type="PROSITE" id="PS50206">
    <property type="entry name" value="RHODANESE_3"/>
    <property type="match status" value="1"/>
</dbReference>
<dbReference type="AlphaFoldDB" id="A0AA48L9L0"/>
<name>A0AA48L9L0_9TREE</name>
<dbReference type="InterPro" id="IPR036873">
    <property type="entry name" value="Rhodanese-like_dom_sf"/>
</dbReference>
<dbReference type="GeneID" id="85498302"/>
<proteinExistence type="predicted"/>
<organism evidence="2 3">
    <name type="scientific">Cutaneotrichosporon cavernicola</name>
    <dbReference type="NCBI Taxonomy" id="279322"/>
    <lineage>
        <taxon>Eukaryota</taxon>
        <taxon>Fungi</taxon>
        <taxon>Dikarya</taxon>
        <taxon>Basidiomycota</taxon>
        <taxon>Agaricomycotina</taxon>
        <taxon>Tremellomycetes</taxon>
        <taxon>Trichosporonales</taxon>
        <taxon>Trichosporonaceae</taxon>
        <taxon>Cutaneotrichosporon</taxon>
    </lineage>
</organism>
<dbReference type="KEGG" id="ccac:CcaHIS019_0700040"/>
<keyword evidence="3" id="KW-1185">Reference proteome</keyword>
<feature type="domain" description="Rhodanese" evidence="1">
    <location>
        <begin position="29"/>
        <end position="135"/>
    </location>
</feature>